<name>A0ABV8QQ52_9BACT</name>
<dbReference type="Proteomes" id="UP001595907">
    <property type="component" value="Unassembled WGS sequence"/>
</dbReference>
<dbReference type="PANTHER" id="PTHR43280">
    <property type="entry name" value="ARAC-FAMILY TRANSCRIPTIONAL REGULATOR"/>
    <property type="match status" value="1"/>
</dbReference>
<dbReference type="SMART" id="SM00342">
    <property type="entry name" value="HTH_ARAC"/>
    <property type="match status" value="1"/>
</dbReference>
<evidence type="ECO:0000313" key="6">
    <source>
        <dbReference type="Proteomes" id="UP001595907"/>
    </source>
</evidence>
<comment type="caution">
    <text evidence="5">The sequence shown here is derived from an EMBL/GenBank/DDBJ whole genome shotgun (WGS) entry which is preliminary data.</text>
</comment>
<dbReference type="SUPFAM" id="SSF46689">
    <property type="entry name" value="Homeodomain-like"/>
    <property type="match status" value="1"/>
</dbReference>
<protein>
    <submittedName>
        <fullName evidence="5">Helix-turn-helix domain-containing protein</fullName>
    </submittedName>
</protein>
<sequence length="193" mass="21927">MKLYIKYMVSNCCKLMVKEKLSALGLTIKNVGLGEVDIDGDVDVTQLSVIQKTLHKMGLELMIDNKLIQIERIKTAIIDMVHYSNEAPEKTYSAYISEKLEGDYPYMANLFSETTGYTIQQFIIVQKIERAKELITYNELSLSAIATKLHYSSLGHFSNQFKKVTGLTPSFFKALKTKKRLALDEILKNSTKN</sequence>
<dbReference type="Pfam" id="PF12833">
    <property type="entry name" value="HTH_18"/>
    <property type="match status" value="1"/>
</dbReference>
<reference evidence="6" key="1">
    <citation type="journal article" date="2019" name="Int. J. Syst. Evol. Microbiol.">
        <title>The Global Catalogue of Microorganisms (GCM) 10K type strain sequencing project: providing services to taxonomists for standard genome sequencing and annotation.</title>
        <authorList>
            <consortium name="The Broad Institute Genomics Platform"/>
            <consortium name="The Broad Institute Genome Sequencing Center for Infectious Disease"/>
            <person name="Wu L."/>
            <person name="Ma J."/>
        </authorList>
    </citation>
    <scope>NUCLEOTIDE SEQUENCE [LARGE SCALE GENOMIC DNA]</scope>
    <source>
        <strain evidence="6">CECT 8289</strain>
    </source>
</reference>
<accession>A0ABV8QQ52</accession>
<dbReference type="InterPro" id="IPR009057">
    <property type="entry name" value="Homeodomain-like_sf"/>
</dbReference>
<evidence type="ECO:0000259" key="4">
    <source>
        <dbReference type="PROSITE" id="PS01124"/>
    </source>
</evidence>
<evidence type="ECO:0000313" key="5">
    <source>
        <dbReference type="EMBL" id="MFC4262407.1"/>
    </source>
</evidence>
<evidence type="ECO:0000256" key="3">
    <source>
        <dbReference type="ARBA" id="ARBA00023163"/>
    </source>
</evidence>
<keyword evidence="6" id="KW-1185">Reference proteome</keyword>
<evidence type="ECO:0000256" key="1">
    <source>
        <dbReference type="ARBA" id="ARBA00023015"/>
    </source>
</evidence>
<dbReference type="RefSeq" id="WP_379707786.1">
    <property type="nucleotide sequence ID" value="NZ_JBHSCZ010000001.1"/>
</dbReference>
<gene>
    <name evidence="5" type="ORF">ACFOWM_05945</name>
</gene>
<feature type="domain" description="HTH araC/xylS-type" evidence="4">
    <location>
        <begin position="106"/>
        <end position="175"/>
    </location>
</feature>
<keyword evidence="1" id="KW-0805">Transcription regulation</keyword>
<dbReference type="EMBL" id="JBHSCZ010000001">
    <property type="protein sequence ID" value="MFC4262407.1"/>
    <property type="molecule type" value="Genomic_DNA"/>
</dbReference>
<dbReference type="InterPro" id="IPR018060">
    <property type="entry name" value="HTH_AraC"/>
</dbReference>
<dbReference type="PANTHER" id="PTHR43280:SF2">
    <property type="entry name" value="HTH-TYPE TRANSCRIPTIONAL REGULATOR EXSA"/>
    <property type="match status" value="1"/>
</dbReference>
<proteinExistence type="predicted"/>
<organism evidence="5 6">
    <name type="scientific">Ferruginibacter yonginensis</name>
    <dbReference type="NCBI Taxonomy" id="1310416"/>
    <lineage>
        <taxon>Bacteria</taxon>
        <taxon>Pseudomonadati</taxon>
        <taxon>Bacteroidota</taxon>
        <taxon>Chitinophagia</taxon>
        <taxon>Chitinophagales</taxon>
        <taxon>Chitinophagaceae</taxon>
        <taxon>Ferruginibacter</taxon>
    </lineage>
</organism>
<evidence type="ECO:0000256" key="2">
    <source>
        <dbReference type="ARBA" id="ARBA00023125"/>
    </source>
</evidence>
<dbReference type="PROSITE" id="PS01124">
    <property type="entry name" value="HTH_ARAC_FAMILY_2"/>
    <property type="match status" value="1"/>
</dbReference>
<dbReference type="Gene3D" id="1.10.10.60">
    <property type="entry name" value="Homeodomain-like"/>
    <property type="match status" value="1"/>
</dbReference>
<keyword evidence="2" id="KW-0238">DNA-binding</keyword>
<keyword evidence="3" id="KW-0804">Transcription</keyword>